<feature type="domain" description="Thiamine pyrophosphate enzyme central" evidence="4">
    <location>
        <begin position="219"/>
        <end position="350"/>
    </location>
</feature>
<dbReference type="Pfam" id="PF02776">
    <property type="entry name" value="TPP_enzyme_N"/>
    <property type="match status" value="1"/>
</dbReference>
<feature type="domain" description="Thiamine pyrophosphate enzyme TPP-binding" evidence="5">
    <location>
        <begin position="410"/>
        <end position="557"/>
    </location>
</feature>
<dbReference type="Pfam" id="PF00205">
    <property type="entry name" value="TPP_enzyme_M"/>
    <property type="match status" value="1"/>
</dbReference>
<dbReference type="EMBL" id="MK250088">
    <property type="protein sequence ID" value="QDY52168.1"/>
    <property type="molecule type" value="Genomic_DNA"/>
</dbReference>
<dbReference type="Gene3D" id="3.40.50.970">
    <property type="match status" value="2"/>
</dbReference>
<protein>
    <submittedName>
        <fullName evidence="7">Thiamine pyrophosphate enzyme, N-terminal TPP binding domain protein</fullName>
    </submittedName>
</protein>
<dbReference type="InterPro" id="IPR045229">
    <property type="entry name" value="TPP_enz"/>
</dbReference>
<dbReference type="PANTHER" id="PTHR18968">
    <property type="entry name" value="THIAMINE PYROPHOSPHATE ENZYMES"/>
    <property type="match status" value="1"/>
</dbReference>
<feature type="domain" description="Thiamine pyrophosphate enzyme N-terminal TPP-binding" evidence="6">
    <location>
        <begin position="20"/>
        <end position="129"/>
    </location>
</feature>
<dbReference type="GO" id="GO:0050660">
    <property type="term" value="F:flavin adenine dinucleotide binding"/>
    <property type="evidence" value="ECO:0007669"/>
    <property type="project" value="TreeGrafter"/>
</dbReference>
<dbReference type="InterPro" id="IPR012001">
    <property type="entry name" value="Thiamin_PyroP_enz_TPP-bd_dom"/>
</dbReference>
<evidence type="ECO:0000259" key="5">
    <source>
        <dbReference type="Pfam" id="PF02775"/>
    </source>
</evidence>
<proteinExistence type="inferred from homology"/>
<evidence type="ECO:0000259" key="6">
    <source>
        <dbReference type="Pfam" id="PF02776"/>
    </source>
</evidence>
<evidence type="ECO:0000259" key="4">
    <source>
        <dbReference type="Pfam" id="PF00205"/>
    </source>
</evidence>
<accession>A0A5B8IFG6</accession>
<dbReference type="PANTHER" id="PTHR18968:SF13">
    <property type="entry name" value="ACETOLACTATE SYNTHASE CATALYTIC SUBUNIT, MITOCHONDRIAL"/>
    <property type="match status" value="1"/>
</dbReference>
<dbReference type="InterPro" id="IPR029035">
    <property type="entry name" value="DHS-like_NAD/FAD-binding_dom"/>
</dbReference>
<keyword evidence="2 3" id="KW-0786">Thiamine pyrophosphate</keyword>
<sequence>MFRTLNILNKISRNCRFKSTGAEIVYHSLLEHNVRDAFIYSGGSIMPLIDQFYNGPINYFINTHEQNSGHAATGYAKSTNKTGVVITTSGPGATNLITPALDSQNDSTPLVMITGQVGLKNMGTDAFQEAPSTEITKAFTKASILVKDIMDIKGTMDYAFKLANDGKKGVVHIDLPKCVSTNILEGEHSNIYEEEINIIINKNKLIKKLKTQKLYLISEAINKSIKPIMILGQGSLGNKKKLLEVIEKNNIPFTTTIHAKGIINDNHPLSLSWLGMHGHAGANYLVQEADCIIAVGSRFDDRTTGNPDLYSPNATKKKQIIHVDIDKNQFNKSINSHINLNSSAKDFLEDILPVLTYNNRKEWTNKVKDFKEKYKFRYRIPEDNKINTPMAINSINEFTKNLENVKISTGVGNHQMMTYQFINGNYEKKIFSSGSLGVMGAGLPYAIGIQIANSNDLVIDIDGDSSFMMTCSDMKTIMEYNLPIKIAIMNDSKQMMVNIWERLFFEERYTATINNKNPNFTALAESFGIKSFKIDNQHTLQEITNKFLSHKGPALCEYVVEPEICLPLVGPGKALDDMIMFEDYHYKKKNMILDKSSVPS</sequence>
<dbReference type="Gene3D" id="3.40.50.1220">
    <property type="entry name" value="TPP-binding domain"/>
    <property type="match status" value="1"/>
</dbReference>
<dbReference type="InterPro" id="IPR029061">
    <property type="entry name" value="THDP-binding"/>
</dbReference>
<dbReference type="GO" id="GO:0003984">
    <property type="term" value="F:acetolactate synthase activity"/>
    <property type="evidence" value="ECO:0007669"/>
    <property type="project" value="TreeGrafter"/>
</dbReference>
<dbReference type="FunFam" id="3.40.50.970:FF:000007">
    <property type="entry name" value="Acetolactate synthase"/>
    <property type="match status" value="1"/>
</dbReference>
<dbReference type="GO" id="GO:0009097">
    <property type="term" value="P:isoleucine biosynthetic process"/>
    <property type="evidence" value="ECO:0007669"/>
    <property type="project" value="TreeGrafter"/>
</dbReference>
<dbReference type="InterPro" id="IPR011766">
    <property type="entry name" value="TPP_enzyme_TPP-bd"/>
</dbReference>
<dbReference type="SUPFAM" id="SSF52518">
    <property type="entry name" value="Thiamin diphosphate-binding fold (THDP-binding)"/>
    <property type="match status" value="2"/>
</dbReference>
<evidence type="ECO:0000256" key="1">
    <source>
        <dbReference type="ARBA" id="ARBA00007812"/>
    </source>
</evidence>
<dbReference type="SUPFAM" id="SSF52467">
    <property type="entry name" value="DHS-like NAD/FAD-binding domain"/>
    <property type="match status" value="1"/>
</dbReference>
<evidence type="ECO:0000256" key="2">
    <source>
        <dbReference type="ARBA" id="ARBA00023052"/>
    </source>
</evidence>
<organism evidence="7">
    <name type="scientific">Mimiviridae sp. ChoanoV1</name>
    <dbReference type="NCBI Taxonomy" id="2596887"/>
    <lineage>
        <taxon>Viruses</taxon>
        <taxon>Varidnaviria</taxon>
        <taxon>Bamfordvirae</taxon>
        <taxon>Nucleocytoviricota</taxon>
        <taxon>Megaviricetes</taxon>
        <taxon>Imitervirales</taxon>
        <taxon>Schizomimiviridae</taxon>
    </lineage>
</organism>
<dbReference type="GO" id="GO:0030976">
    <property type="term" value="F:thiamine pyrophosphate binding"/>
    <property type="evidence" value="ECO:0007669"/>
    <property type="project" value="InterPro"/>
</dbReference>
<dbReference type="Pfam" id="PF02775">
    <property type="entry name" value="TPP_enzyme_C"/>
    <property type="match status" value="1"/>
</dbReference>
<evidence type="ECO:0000256" key="3">
    <source>
        <dbReference type="RuleBase" id="RU362132"/>
    </source>
</evidence>
<dbReference type="GO" id="GO:0000287">
    <property type="term" value="F:magnesium ion binding"/>
    <property type="evidence" value="ECO:0007669"/>
    <property type="project" value="InterPro"/>
</dbReference>
<comment type="similarity">
    <text evidence="1 3">Belongs to the TPP enzyme family.</text>
</comment>
<dbReference type="GO" id="GO:0009099">
    <property type="term" value="P:L-valine biosynthetic process"/>
    <property type="evidence" value="ECO:0007669"/>
    <property type="project" value="TreeGrafter"/>
</dbReference>
<name>A0A5B8IFG6_9VIRU</name>
<dbReference type="InterPro" id="IPR012000">
    <property type="entry name" value="Thiamin_PyroP_enz_cen_dom"/>
</dbReference>
<gene>
    <name evidence="7" type="ORF">4_48</name>
</gene>
<evidence type="ECO:0000313" key="7">
    <source>
        <dbReference type="EMBL" id="QDY52168.1"/>
    </source>
</evidence>
<reference evidence="7" key="1">
    <citation type="submission" date="2018-11" db="EMBL/GenBank/DDBJ databases">
        <title>A distinct lineage of giant viruses engineers rhodopsin photosystems in predatory marine eukaryotes.</title>
        <authorList>
            <person name="Needham D.M."/>
            <person name="Yoshizawa S."/>
            <person name="Hosaka T."/>
            <person name="Poirier C."/>
            <person name="Choi C.-J."/>
            <person name="Hehenberger E."/>
            <person name="Irwin N.A.T."/>
            <person name="Wilken S."/>
            <person name="Yung C.-M."/>
            <person name="Bachy C."/>
            <person name="Kurihara R."/>
            <person name="Nakajima Y."/>
            <person name="Kojima K."/>
            <person name="Kimura-Someya T."/>
            <person name="Leonard G."/>
            <person name="Malmstrom R.R."/>
            <person name="Mende D."/>
            <person name="Olson D.K."/>
            <person name="Sudo Y."/>
            <person name="Sudek S."/>
            <person name="Richards T.A."/>
            <person name="DeLong E.F."/>
            <person name="Keeling P.J."/>
            <person name="Santoro A.E."/>
            <person name="Shirouzu M."/>
            <person name="Iwasaki W."/>
            <person name="Worden A.Z."/>
        </authorList>
    </citation>
    <scope>NUCLEOTIDE SEQUENCE</scope>
</reference>
<dbReference type="CDD" id="cd07035">
    <property type="entry name" value="TPP_PYR_POX_like"/>
    <property type="match status" value="1"/>
</dbReference>